<evidence type="ECO:0000313" key="1">
    <source>
        <dbReference type="EMBL" id="TRM58546.1"/>
    </source>
</evidence>
<dbReference type="Proteomes" id="UP000320762">
    <property type="component" value="Unassembled WGS sequence"/>
</dbReference>
<proteinExistence type="predicted"/>
<name>A0A550C1D8_9AGAR</name>
<dbReference type="EMBL" id="VDMD01000035">
    <property type="protein sequence ID" value="TRM58546.1"/>
    <property type="molecule type" value="Genomic_DNA"/>
</dbReference>
<gene>
    <name evidence="1" type="ORF">BD626DRAFT_573552</name>
</gene>
<accession>A0A550C1D8</accession>
<protein>
    <submittedName>
        <fullName evidence="1">Uncharacterized protein</fullName>
    </submittedName>
</protein>
<keyword evidence="2" id="KW-1185">Reference proteome</keyword>
<organism evidence="1 2">
    <name type="scientific">Schizophyllum amplum</name>
    <dbReference type="NCBI Taxonomy" id="97359"/>
    <lineage>
        <taxon>Eukaryota</taxon>
        <taxon>Fungi</taxon>
        <taxon>Dikarya</taxon>
        <taxon>Basidiomycota</taxon>
        <taxon>Agaricomycotina</taxon>
        <taxon>Agaricomycetes</taxon>
        <taxon>Agaricomycetidae</taxon>
        <taxon>Agaricales</taxon>
        <taxon>Schizophyllaceae</taxon>
        <taxon>Schizophyllum</taxon>
    </lineage>
</organism>
<evidence type="ECO:0000313" key="2">
    <source>
        <dbReference type="Proteomes" id="UP000320762"/>
    </source>
</evidence>
<reference evidence="1 2" key="1">
    <citation type="journal article" date="2019" name="New Phytol.">
        <title>Comparative genomics reveals unique wood-decay strategies and fruiting body development in the Schizophyllaceae.</title>
        <authorList>
            <person name="Almasi E."/>
            <person name="Sahu N."/>
            <person name="Krizsan K."/>
            <person name="Balint B."/>
            <person name="Kovacs G.M."/>
            <person name="Kiss B."/>
            <person name="Cseklye J."/>
            <person name="Drula E."/>
            <person name="Henrissat B."/>
            <person name="Nagy I."/>
            <person name="Chovatia M."/>
            <person name="Adam C."/>
            <person name="LaButti K."/>
            <person name="Lipzen A."/>
            <person name="Riley R."/>
            <person name="Grigoriev I.V."/>
            <person name="Nagy L.G."/>
        </authorList>
    </citation>
    <scope>NUCLEOTIDE SEQUENCE [LARGE SCALE GENOMIC DNA]</scope>
    <source>
        <strain evidence="1 2">NL-1724</strain>
    </source>
</reference>
<dbReference type="AlphaFoldDB" id="A0A550C1D8"/>
<comment type="caution">
    <text evidence="1">The sequence shown here is derived from an EMBL/GenBank/DDBJ whole genome shotgun (WGS) entry which is preliminary data.</text>
</comment>
<sequence length="115" mass="12560">MEAASLLLPVVDFPHVIFAPPSSSARIATPSSSPRPRRRRALVALTSTRLFDCAEPSSFAAAGVRRCLEFIKDCFAFAVVFARPLTSRAASDVAQALVIPAHQLCKHRARLTHKY</sequence>